<gene>
    <name evidence="2" type="ORF">GALLR39Z86_32740</name>
</gene>
<reference evidence="2" key="1">
    <citation type="submission" date="2022-12" db="EMBL/GenBank/DDBJ databases">
        <title>Reference genome sequencing for broad-spectrum identification of bacterial and archaeal isolates by mass spectrometry.</title>
        <authorList>
            <person name="Sekiguchi Y."/>
            <person name="Tourlousse D.M."/>
        </authorList>
    </citation>
    <scope>NUCLEOTIDE SEQUENCE</scope>
    <source>
        <strain evidence="2">LLR39Z86</strain>
    </source>
</reference>
<dbReference type="Pfam" id="PF12680">
    <property type="entry name" value="SnoaL_2"/>
    <property type="match status" value="1"/>
</dbReference>
<dbReference type="Gene3D" id="3.10.450.50">
    <property type="match status" value="1"/>
</dbReference>
<accession>A0A9W6LI15</accession>
<dbReference type="EMBL" id="BSDT01000001">
    <property type="protein sequence ID" value="GLI43424.1"/>
    <property type="molecule type" value="Genomic_DNA"/>
</dbReference>
<evidence type="ECO:0000313" key="3">
    <source>
        <dbReference type="Proteomes" id="UP001144313"/>
    </source>
</evidence>
<dbReference type="InterPro" id="IPR037401">
    <property type="entry name" value="SnoaL-like"/>
</dbReference>
<evidence type="ECO:0000259" key="1">
    <source>
        <dbReference type="Pfam" id="PF12680"/>
    </source>
</evidence>
<dbReference type="AlphaFoldDB" id="A0A9W6LI15"/>
<dbReference type="InterPro" id="IPR032710">
    <property type="entry name" value="NTF2-like_dom_sf"/>
</dbReference>
<name>A0A9W6LI15_9ACTN</name>
<organism evidence="2 3">
    <name type="scientific">Glycomyces algeriensis</name>
    <dbReference type="NCBI Taxonomy" id="256037"/>
    <lineage>
        <taxon>Bacteria</taxon>
        <taxon>Bacillati</taxon>
        <taxon>Actinomycetota</taxon>
        <taxon>Actinomycetes</taxon>
        <taxon>Glycomycetales</taxon>
        <taxon>Glycomycetaceae</taxon>
        <taxon>Glycomyces</taxon>
    </lineage>
</organism>
<sequence>MSHATPLEVYRQMQEAVLREDGATLLPAELLADDIVVETPFSPPGMRRYEGREAWLAFYASRPLPFRFEEFREITTLATADPEVLVVEYELTGTVTTTGLAGSAAFIAILRVRDGRILLWREYQDVMAITQALSLRPEDLGGGA</sequence>
<evidence type="ECO:0000313" key="2">
    <source>
        <dbReference type="EMBL" id="GLI43424.1"/>
    </source>
</evidence>
<protein>
    <recommendedName>
        <fullName evidence="1">SnoaL-like domain-containing protein</fullName>
    </recommendedName>
</protein>
<comment type="caution">
    <text evidence="2">The sequence shown here is derived from an EMBL/GenBank/DDBJ whole genome shotgun (WGS) entry which is preliminary data.</text>
</comment>
<proteinExistence type="predicted"/>
<feature type="domain" description="SnoaL-like" evidence="1">
    <location>
        <begin position="11"/>
        <end position="118"/>
    </location>
</feature>
<dbReference type="Proteomes" id="UP001144313">
    <property type="component" value="Unassembled WGS sequence"/>
</dbReference>
<dbReference type="SUPFAM" id="SSF54427">
    <property type="entry name" value="NTF2-like"/>
    <property type="match status" value="1"/>
</dbReference>
<dbReference type="RefSeq" id="WP_270113746.1">
    <property type="nucleotide sequence ID" value="NZ_BAAAOL010000017.1"/>
</dbReference>
<keyword evidence="3" id="KW-1185">Reference proteome</keyword>